<dbReference type="Pfam" id="PF15428">
    <property type="entry name" value="Imm26"/>
    <property type="match status" value="1"/>
</dbReference>
<sequence length="142" mass="16374">MKEIKRKRIKIGDVISIPLPTGKFAFGRIYGDASIAIYKDIGNSLSDLPMNEEYQFIVGIYKYALKTAGWIIVDHREFDNEEDKWPPPTKIINQISGEYSIYYKGEIKPSSFDDCKDLETAAVWADNHIIDRIMGINTWHKE</sequence>
<dbReference type="InterPro" id="IPR029278">
    <property type="entry name" value="Imm26"/>
</dbReference>
<dbReference type="RefSeq" id="WP_378110156.1">
    <property type="nucleotide sequence ID" value="NZ_JBHSNC010000007.1"/>
</dbReference>
<name>A0ABW0QUV9_9BACL</name>
<evidence type="ECO:0000313" key="2">
    <source>
        <dbReference type="Proteomes" id="UP001596108"/>
    </source>
</evidence>
<comment type="caution">
    <text evidence="1">The sequence shown here is derived from an EMBL/GenBank/DDBJ whole genome shotgun (WGS) entry which is preliminary data.</text>
</comment>
<reference evidence="2" key="1">
    <citation type="journal article" date="2019" name="Int. J. Syst. Evol. Microbiol.">
        <title>The Global Catalogue of Microorganisms (GCM) 10K type strain sequencing project: providing services to taxonomists for standard genome sequencing and annotation.</title>
        <authorList>
            <consortium name="The Broad Institute Genomics Platform"/>
            <consortium name="The Broad Institute Genome Sequencing Center for Infectious Disease"/>
            <person name="Wu L."/>
            <person name="Ma J."/>
        </authorList>
    </citation>
    <scope>NUCLEOTIDE SEQUENCE [LARGE SCALE GENOMIC DNA]</scope>
    <source>
        <strain evidence="2">CGMCC 1.18578</strain>
    </source>
</reference>
<accession>A0ABW0QUV9</accession>
<organism evidence="1 2">
    <name type="scientific">Cohnella yongneupensis</name>
    <dbReference type="NCBI Taxonomy" id="425006"/>
    <lineage>
        <taxon>Bacteria</taxon>
        <taxon>Bacillati</taxon>
        <taxon>Bacillota</taxon>
        <taxon>Bacilli</taxon>
        <taxon>Bacillales</taxon>
        <taxon>Paenibacillaceae</taxon>
        <taxon>Cohnella</taxon>
    </lineage>
</organism>
<dbReference type="Proteomes" id="UP001596108">
    <property type="component" value="Unassembled WGS sequence"/>
</dbReference>
<proteinExistence type="predicted"/>
<protein>
    <submittedName>
        <fullName evidence="1">Imm26 family immunity protein</fullName>
    </submittedName>
</protein>
<gene>
    <name evidence="1" type="ORF">ACFPQ4_02535</name>
</gene>
<dbReference type="EMBL" id="JBHSNC010000007">
    <property type="protein sequence ID" value="MFC5528326.1"/>
    <property type="molecule type" value="Genomic_DNA"/>
</dbReference>
<evidence type="ECO:0000313" key="1">
    <source>
        <dbReference type="EMBL" id="MFC5528326.1"/>
    </source>
</evidence>
<keyword evidence="2" id="KW-1185">Reference proteome</keyword>